<comment type="caution">
    <text evidence="2">The sequence shown here is derived from an EMBL/GenBank/DDBJ whole genome shotgun (WGS) entry which is preliminary data.</text>
</comment>
<dbReference type="OrthoDB" id="2994615at2759"/>
<dbReference type="EMBL" id="JABCKV010000043">
    <property type="protein sequence ID" value="KAG5645309.1"/>
    <property type="molecule type" value="Genomic_DNA"/>
</dbReference>
<evidence type="ECO:0000313" key="2">
    <source>
        <dbReference type="EMBL" id="KAG5645309.1"/>
    </source>
</evidence>
<sequence>MTENTTPPLTHPLRKCNLLTIHDVQVPVLAGSALGRIPDDIIYQLYQFLQSADPIESLHTTVTLSHVCGRWRTVAVHAPLLWTYVRLCWTQKRMNHSQVVDEFLRRSRHLPLTIHLVFDLHVDQYIYDWANALSAHAHRFRELAIVVDSSIPPEMAIEAILPLEMPRLQHFNFALLGNARCTVAMKPRPSEQVARVDAHLIIPKSPFSYLDWTARNFHLTSISLKYLDLSMVDLFPVLVLAQSTITHLEYYIVTMDDNILPRITLPKLTSLHIGYTWAQSAWNLLDCLICPSLSTVQVHDFGRCPETRTPVEMRDDTAYATSTASSDSNIDINSDTHFTPDPNSEWATNKDARELLTALCPFTSITSLTLRGVTCFFSTFEDVTPPLEHLFRGLTALVLVQCDSQFFHALFDITLDSTPTDLEALTQLVITSDDYPLVLDYLRLRAARGLPKLGLFSVNPRMAVLRHFYGEFAEDFQVRGQVRHQPKREALAVHPYPCEARAPRLVGSAGDA</sequence>
<evidence type="ECO:0000259" key="1">
    <source>
        <dbReference type="PROSITE" id="PS50181"/>
    </source>
</evidence>
<keyword evidence="3" id="KW-1185">Reference proteome</keyword>
<name>A0A9P7G7I8_9AGAR</name>
<dbReference type="PROSITE" id="PS50181">
    <property type="entry name" value="FBOX"/>
    <property type="match status" value="1"/>
</dbReference>
<dbReference type="AlphaFoldDB" id="A0A9P7G7I8"/>
<proteinExistence type="predicted"/>
<dbReference type="Proteomes" id="UP000775547">
    <property type="component" value="Unassembled WGS sequence"/>
</dbReference>
<evidence type="ECO:0000313" key="3">
    <source>
        <dbReference type="Proteomes" id="UP000775547"/>
    </source>
</evidence>
<dbReference type="InterPro" id="IPR001810">
    <property type="entry name" value="F-box_dom"/>
</dbReference>
<organism evidence="2 3">
    <name type="scientific">Asterophora parasitica</name>
    <dbReference type="NCBI Taxonomy" id="117018"/>
    <lineage>
        <taxon>Eukaryota</taxon>
        <taxon>Fungi</taxon>
        <taxon>Dikarya</taxon>
        <taxon>Basidiomycota</taxon>
        <taxon>Agaricomycotina</taxon>
        <taxon>Agaricomycetes</taxon>
        <taxon>Agaricomycetidae</taxon>
        <taxon>Agaricales</taxon>
        <taxon>Tricholomatineae</taxon>
        <taxon>Lyophyllaceae</taxon>
        <taxon>Asterophora</taxon>
    </lineage>
</organism>
<gene>
    <name evidence="2" type="ORF">DXG03_006498</name>
</gene>
<reference evidence="2" key="1">
    <citation type="submission" date="2020-07" db="EMBL/GenBank/DDBJ databases">
        <authorList>
            <person name="Nieuwenhuis M."/>
            <person name="Van De Peppel L.J.J."/>
        </authorList>
    </citation>
    <scope>NUCLEOTIDE SEQUENCE</scope>
    <source>
        <strain evidence="2">AP01</strain>
        <tissue evidence="2">Mycelium</tissue>
    </source>
</reference>
<feature type="domain" description="F-box" evidence="1">
    <location>
        <begin position="31"/>
        <end position="85"/>
    </location>
</feature>
<protein>
    <recommendedName>
        <fullName evidence="1">F-box domain-containing protein</fullName>
    </recommendedName>
</protein>
<reference evidence="2" key="2">
    <citation type="submission" date="2021-10" db="EMBL/GenBank/DDBJ databases">
        <title>Phylogenomics reveals ancestral predisposition of the termite-cultivated fungus Termitomyces towards a domesticated lifestyle.</title>
        <authorList>
            <person name="Auxier B."/>
            <person name="Grum-Grzhimaylo A."/>
            <person name="Cardenas M.E."/>
            <person name="Lodge J.D."/>
            <person name="Laessoe T."/>
            <person name="Pedersen O."/>
            <person name="Smith M.E."/>
            <person name="Kuyper T.W."/>
            <person name="Franco-Molano E.A."/>
            <person name="Baroni T.J."/>
            <person name="Aanen D.K."/>
        </authorList>
    </citation>
    <scope>NUCLEOTIDE SEQUENCE</scope>
    <source>
        <strain evidence="2">AP01</strain>
        <tissue evidence="2">Mycelium</tissue>
    </source>
</reference>
<accession>A0A9P7G7I8</accession>